<sequence length="313" mass="34937">MERLIVITGPTAVGKTQISIDLAKRLKTQIISGDSMLVYRGLDVGTAKPDRGERSGVVHHLIDILDPWEEFNVVDFQHYAQTLITQLNNDGIIPILAGGTGLYVRALLEGYQFNQAPSDEGLRQKLLGLAAQFGNQHLHTLLAQVQPDTAARLHPNDQRRIIRALEVHALSGETVSQAKAAPNQLLYDAVVIGLTMERAALYERINQRVDTMIQQGLTEEVGKLLRQGIAANCQAMQGIGYKEIVEHLAEGEGGDWLHAVNKVKKATRNFAKRQMTFYRRMPYIAWFDVGNRNNYDKTLETIYNHVAGTFGLR</sequence>
<dbReference type="PANTHER" id="PTHR11088:SF60">
    <property type="entry name" value="TRNA DIMETHYLALLYLTRANSFERASE"/>
    <property type="match status" value="1"/>
</dbReference>
<keyword evidence="4 10" id="KW-0808">Transferase</keyword>
<comment type="caution">
    <text evidence="10">Lacks conserved residue(s) required for the propagation of feature annotation.</text>
</comment>
<feature type="site" description="Interaction with substrate tRNA" evidence="10">
    <location>
        <position position="123"/>
    </location>
</feature>
<dbReference type="OrthoDB" id="9776390at2"/>
<dbReference type="RefSeq" id="WP_144350189.1">
    <property type="nucleotide sequence ID" value="NZ_CP036259.1"/>
</dbReference>
<dbReference type="Gene3D" id="3.40.50.300">
    <property type="entry name" value="P-loop containing nucleotide triphosphate hydrolases"/>
    <property type="match status" value="1"/>
</dbReference>
<evidence type="ECO:0000256" key="2">
    <source>
        <dbReference type="ARBA" id="ARBA00003213"/>
    </source>
</evidence>
<gene>
    <name evidence="10 14" type="primary">miaA</name>
    <name evidence="14" type="ORF">SPTER_19280</name>
</gene>
<evidence type="ECO:0000256" key="4">
    <source>
        <dbReference type="ARBA" id="ARBA00022679"/>
    </source>
</evidence>
<feature type="site" description="Interaction with substrate tRNA" evidence="10">
    <location>
        <position position="100"/>
    </location>
</feature>
<dbReference type="GO" id="GO:0006400">
    <property type="term" value="P:tRNA modification"/>
    <property type="evidence" value="ECO:0007669"/>
    <property type="project" value="TreeGrafter"/>
</dbReference>
<comment type="function">
    <text evidence="2 10 12">Catalyzes the transfer of a dimethylallyl group onto the adenine at position 37 in tRNAs that read codons beginning with uridine, leading to the formation of N6-(dimethylallyl)adenosine (i(6)A).</text>
</comment>
<keyword evidence="7 10" id="KW-0067">ATP-binding</keyword>
<evidence type="ECO:0000256" key="9">
    <source>
        <dbReference type="ARBA" id="ARBA00049563"/>
    </source>
</evidence>
<proteinExistence type="inferred from homology"/>
<keyword evidence="15" id="KW-1185">Reference proteome</keyword>
<dbReference type="NCBIfam" id="TIGR00174">
    <property type="entry name" value="miaA"/>
    <property type="match status" value="1"/>
</dbReference>
<dbReference type="HAMAP" id="MF_00185">
    <property type="entry name" value="IPP_trans"/>
    <property type="match status" value="1"/>
</dbReference>
<name>A0A517DTC5_9FIRM</name>
<evidence type="ECO:0000256" key="7">
    <source>
        <dbReference type="ARBA" id="ARBA00022840"/>
    </source>
</evidence>
<dbReference type="KEGG" id="sted:SPTER_19280"/>
<dbReference type="Pfam" id="PF01715">
    <property type="entry name" value="IPPT"/>
    <property type="match status" value="1"/>
</dbReference>
<dbReference type="PANTHER" id="PTHR11088">
    <property type="entry name" value="TRNA DIMETHYLALLYLTRANSFERASE"/>
    <property type="match status" value="1"/>
</dbReference>
<evidence type="ECO:0000256" key="5">
    <source>
        <dbReference type="ARBA" id="ARBA00022694"/>
    </source>
</evidence>
<feature type="binding site" evidence="10">
    <location>
        <begin position="11"/>
        <end position="16"/>
    </location>
    <ligand>
        <name>substrate</name>
    </ligand>
</feature>
<dbReference type="EC" id="2.5.1.75" evidence="10"/>
<evidence type="ECO:0000256" key="1">
    <source>
        <dbReference type="ARBA" id="ARBA00001946"/>
    </source>
</evidence>
<dbReference type="GO" id="GO:0005524">
    <property type="term" value="F:ATP binding"/>
    <property type="evidence" value="ECO:0007669"/>
    <property type="project" value="UniProtKB-UniRule"/>
</dbReference>
<evidence type="ECO:0000256" key="11">
    <source>
        <dbReference type="RuleBase" id="RU003783"/>
    </source>
</evidence>
<evidence type="ECO:0000256" key="13">
    <source>
        <dbReference type="RuleBase" id="RU003785"/>
    </source>
</evidence>
<comment type="cofactor">
    <cofactor evidence="1 10">
        <name>Mg(2+)</name>
        <dbReference type="ChEBI" id="CHEBI:18420"/>
    </cofactor>
</comment>
<dbReference type="InterPro" id="IPR027417">
    <property type="entry name" value="P-loop_NTPase"/>
</dbReference>
<protein>
    <recommendedName>
        <fullName evidence="10">tRNA dimethylallyltransferase</fullName>
        <ecNumber evidence="10">2.5.1.75</ecNumber>
    </recommendedName>
    <alternativeName>
        <fullName evidence="10">Dimethylallyl diphosphate:tRNA dimethylallyltransferase</fullName>
        <shortName evidence="10">DMAPP:tRNA dimethylallyltransferase</shortName>
        <shortName evidence="10">DMATase</shortName>
    </alternativeName>
    <alternativeName>
        <fullName evidence="10">Isopentenyl-diphosphate:tRNA isopentenyltransferase</fullName>
        <shortName evidence="10">IPP transferase</shortName>
        <shortName evidence="10">IPPT</shortName>
        <shortName evidence="10">IPTase</shortName>
    </alternativeName>
</protein>
<evidence type="ECO:0000256" key="8">
    <source>
        <dbReference type="ARBA" id="ARBA00022842"/>
    </source>
</evidence>
<dbReference type="SUPFAM" id="SSF52540">
    <property type="entry name" value="P-loop containing nucleoside triphosphate hydrolases"/>
    <property type="match status" value="2"/>
</dbReference>
<keyword evidence="6 10" id="KW-0547">Nucleotide-binding</keyword>
<dbReference type="AlphaFoldDB" id="A0A517DTC5"/>
<feature type="binding site" evidence="10">
    <location>
        <begin position="9"/>
        <end position="16"/>
    </location>
    <ligand>
        <name>ATP</name>
        <dbReference type="ChEBI" id="CHEBI:30616"/>
    </ligand>
</feature>
<evidence type="ECO:0000256" key="3">
    <source>
        <dbReference type="ARBA" id="ARBA00005842"/>
    </source>
</evidence>
<accession>A0A517DTC5</accession>
<keyword evidence="5 10" id="KW-0819">tRNA processing</keyword>
<dbReference type="Proteomes" id="UP000320776">
    <property type="component" value="Chromosome"/>
</dbReference>
<evidence type="ECO:0000313" key="15">
    <source>
        <dbReference type="Proteomes" id="UP000320776"/>
    </source>
</evidence>
<reference evidence="14 15" key="1">
    <citation type="submission" date="2019-02" db="EMBL/GenBank/DDBJ databases">
        <title>Closed genome of Sporomusa termitida DSM 4440.</title>
        <authorList>
            <person name="Poehlein A."/>
            <person name="Daniel R."/>
        </authorList>
    </citation>
    <scope>NUCLEOTIDE SEQUENCE [LARGE SCALE GENOMIC DNA]</scope>
    <source>
        <strain evidence="14 15">DSM 4440</strain>
    </source>
</reference>
<organism evidence="14 15">
    <name type="scientific">Sporomusa termitida</name>
    <dbReference type="NCBI Taxonomy" id="2377"/>
    <lineage>
        <taxon>Bacteria</taxon>
        <taxon>Bacillati</taxon>
        <taxon>Bacillota</taxon>
        <taxon>Negativicutes</taxon>
        <taxon>Selenomonadales</taxon>
        <taxon>Sporomusaceae</taxon>
        <taxon>Sporomusa</taxon>
    </lineage>
</organism>
<keyword evidence="8 10" id="KW-0460">Magnesium</keyword>
<dbReference type="GO" id="GO:0052381">
    <property type="term" value="F:tRNA dimethylallyltransferase activity"/>
    <property type="evidence" value="ECO:0007669"/>
    <property type="project" value="UniProtKB-UniRule"/>
</dbReference>
<evidence type="ECO:0000313" key="14">
    <source>
        <dbReference type="EMBL" id="QDR80599.1"/>
    </source>
</evidence>
<dbReference type="InterPro" id="IPR039657">
    <property type="entry name" value="Dimethylallyltransferase"/>
</dbReference>
<evidence type="ECO:0000256" key="12">
    <source>
        <dbReference type="RuleBase" id="RU003784"/>
    </source>
</evidence>
<feature type="region of interest" description="Interaction with substrate tRNA" evidence="10">
    <location>
        <begin position="34"/>
        <end position="37"/>
    </location>
</feature>
<dbReference type="Gene3D" id="1.10.20.140">
    <property type="match status" value="1"/>
</dbReference>
<evidence type="ECO:0000256" key="10">
    <source>
        <dbReference type="HAMAP-Rule" id="MF_00185"/>
    </source>
</evidence>
<comment type="subunit">
    <text evidence="10">Monomer.</text>
</comment>
<comment type="similarity">
    <text evidence="3 10 13">Belongs to the IPP transferase family.</text>
</comment>
<dbReference type="InterPro" id="IPR018022">
    <property type="entry name" value="IPT"/>
</dbReference>
<evidence type="ECO:0000256" key="6">
    <source>
        <dbReference type="ARBA" id="ARBA00022741"/>
    </source>
</evidence>
<dbReference type="EMBL" id="CP036259">
    <property type="protein sequence ID" value="QDR80599.1"/>
    <property type="molecule type" value="Genomic_DNA"/>
</dbReference>
<comment type="catalytic activity">
    <reaction evidence="9 10 11">
        <text>adenosine(37) in tRNA + dimethylallyl diphosphate = N(6)-dimethylallyladenosine(37) in tRNA + diphosphate</text>
        <dbReference type="Rhea" id="RHEA:26482"/>
        <dbReference type="Rhea" id="RHEA-COMP:10162"/>
        <dbReference type="Rhea" id="RHEA-COMP:10375"/>
        <dbReference type="ChEBI" id="CHEBI:33019"/>
        <dbReference type="ChEBI" id="CHEBI:57623"/>
        <dbReference type="ChEBI" id="CHEBI:74411"/>
        <dbReference type="ChEBI" id="CHEBI:74415"/>
        <dbReference type="EC" id="2.5.1.75"/>
    </reaction>
</comment>